<dbReference type="InterPro" id="IPR000073">
    <property type="entry name" value="AB_hydrolase_1"/>
</dbReference>
<comment type="similarity">
    <text evidence="1">Belongs to the AB hydrolase superfamily. Bacterial non-heme haloperoxidase / perhydrolase family.</text>
</comment>
<dbReference type="PANTHER" id="PTHR43433">
    <property type="entry name" value="HYDROLASE, ALPHA/BETA FOLD FAMILY PROTEIN"/>
    <property type="match status" value="1"/>
</dbReference>
<dbReference type="InterPro" id="IPR029058">
    <property type="entry name" value="AB_hydrolase_fold"/>
</dbReference>
<dbReference type="Gene3D" id="3.40.50.1820">
    <property type="entry name" value="alpha/beta hydrolase"/>
    <property type="match status" value="1"/>
</dbReference>
<reference evidence="3 4" key="1">
    <citation type="submission" date="2016-10" db="EMBL/GenBank/DDBJ databases">
        <authorList>
            <person name="de Groot N.N."/>
        </authorList>
    </citation>
    <scope>NUCLEOTIDE SEQUENCE [LARGE SCALE GENOMIC DNA]</scope>
    <source>
        <strain evidence="3 4">DSM 28286</strain>
    </source>
</reference>
<dbReference type="SUPFAM" id="SSF53474">
    <property type="entry name" value="alpha/beta-Hydrolases"/>
    <property type="match status" value="1"/>
</dbReference>
<dbReference type="PANTHER" id="PTHR43433:SF4">
    <property type="entry name" value="NON-HEME CHLOROPEROXIDASE-RELATED"/>
    <property type="match status" value="1"/>
</dbReference>
<evidence type="ECO:0000259" key="2">
    <source>
        <dbReference type="Pfam" id="PF00561"/>
    </source>
</evidence>
<dbReference type="OrthoDB" id="9780932at2"/>
<keyword evidence="4" id="KW-1185">Reference proteome</keyword>
<feature type="domain" description="AB hydrolase-1" evidence="2">
    <location>
        <begin position="25"/>
        <end position="262"/>
    </location>
</feature>
<dbReference type="InterPro" id="IPR050471">
    <property type="entry name" value="AB_hydrolase"/>
</dbReference>
<evidence type="ECO:0000313" key="3">
    <source>
        <dbReference type="EMBL" id="SFP90012.1"/>
    </source>
</evidence>
<dbReference type="FunFam" id="3.40.50.1820:FF:000205">
    <property type="entry name" value="Non-haem bromoperoxidase BPO-A2"/>
    <property type="match status" value="1"/>
</dbReference>
<organism evidence="3 4">
    <name type="scientific">Parafilimonas terrae</name>
    <dbReference type="NCBI Taxonomy" id="1465490"/>
    <lineage>
        <taxon>Bacteria</taxon>
        <taxon>Pseudomonadati</taxon>
        <taxon>Bacteroidota</taxon>
        <taxon>Chitinophagia</taxon>
        <taxon>Chitinophagales</taxon>
        <taxon>Chitinophagaceae</taxon>
        <taxon>Parafilimonas</taxon>
    </lineage>
</organism>
<dbReference type="Proteomes" id="UP000199031">
    <property type="component" value="Unassembled WGS sequence"/>
</dbReference>
<dbReference type="RefSeq" id="WP_090656381.1">
    <property type="nucleotide sequence ID" value="NZ_FOXQ01000003.1"/>
</dbReference>
<proteinExistence type="inferred from homology"/>
<name>A0A1I5U3Z6_9BACT</name>
<dbReference type="AlphaFoldDB" id="A0A1I5U3Z6"/>
<sequence length="306" mass="34404">MPYFKSKTGNEELQLFYEDLGTGETIVFVGGWPLTHQMWEYQLTPLRELGFRCIAYDRRGFGKSGQSLNHYDYDTLAEDLKNLLDELDVNNITLAGFSMGGGEVVRYCSKYNCARVSRIILISSIVPYMLQTDDNPDGTPLEVFEEFDEKIRKDRPGFLAGFAKQFYGVGFLSHPVSAGILEWTNSLAFTASQKAMLNCMESFSQTDFRDELPAINVPALIIHGDADKTVPVKAAGEMAARLIKNSLYKVYPNAPHGLFFTHKNLLNRDIVSFISAGIIDINDILEEDYDILPGNEPLIIRDGEQE</sequence>
<evidence type="ECO:0000256" key="1">
    <source>
        <dbReference type="ARBA" id="ARBA00038128"/>
    </source>
</evidence>
<accession>A0A1I5U3Z6</accession>
<dbReference type="EMBL" id="FOXQ01000003">
    <property type="protein sequence ID" value="SFP90012.1"/>
    <property type="molecule type" value="Genomic_DNA"/>
</dbReference>
<gene>
    <name evidence="3" type="ORF">SAMN05444277_10353</name>
</gene>
<dbReference type="PRINTS" id="PR00111">
    <property type="entry name" value="ABHYDROLASE"/>
</dbReference>
<dbReference type="STRING" id="1465490.SAMN05444277_10353"/>
<protein>
    <submittedName>
        <fullName evidence="3">Pimeloyl-ACP methyl ester carboxylesterase</fullName>
    </submittedName>
</protein>
<evidence type="ECO:0000313" key="4">
    <source>
        <dbReference type="Proteomes" id="UP000199031"/>
    </source>
</evidence>
<dbReference type="Pfam" id="PF00561">
    <property type="entry name" value="Abhydrolase_1"/>
    <property type="match status" value="1"/>
</dbReference>